<organism evidence="2 3">
    <name type="scientific">Ceriporiopsis subvermispora (strain B)</name>
    <name type="common">White-rot fungus</name>
    <name type="synonym">Gelatoporia subvermispora</name>
    <dbReference type="NCBI Taxonomy" id="914234"/>
    <lineage>
        <taxon>Eukaryota</taxon>
        <taxon>Fungi</taxon>
        <taxon>Dikarya</taxon>
        <taxon>Basidiomycota</taxon>
        <taxon>Agaricomycotina</taxon>
        <taxon>Agaricomycetes</taxon>
        <taxon>Polyporales</taxon>
        <taxon>Gelatoporiaceae</taxon>
        <taxon>Gelatoporia</taxon>
    </lineage>
</organism>
<protein>
    <submittedName>
        <fullName evidence="2">Uncharacterized protein</fullName>
    </submittedName>
</protein>
<name>M2RCF4_CERS8</name>
<feature type="region of interest" description="Disordered" evidence="1">
    <location>
        <begin position="1"/>
        <end position="47"/>
    </location>
</feature>
<evidence type="ECO:0000313" key="3">
    <source>
        <dbReference type="Proteomes" id="UP000016930"/>
    </source>
</evidence>
<sequence length="125" mass="13697">MSQKVECVSPLGMGRLEKENKPRKKIPRVLSRSCDAPSPPGSQGLLSASENCYAETPDTTSETCTVMERTWNDTDCLLGKDCWNSLECTGTFGDEMSGFDELGHTSNSLLHNKVNNPTCQTTYVS</sequence>
<evidence type="ECO:0000256" key="1">
    <source>
        <dbReference type="SAM" id="MobiDB-lite"/>
    </source>
</evidence>
<dbReference type="EMBL" id="KB445798">
    <property type="protein sequence ID" value="EMD36461.1"/>
    <property type="molecule type" value="Genomic_DNA"/>
</dbReference>
<reference evidence="2 3" key="1">
    <citation type="journal article" date="2012" name="Proc. Natl. Acad. Sci. U.S.A.">
        <title>Comparative genomics of Ceriporiopsis subvermispora and Phanerochaete chrysosporium provide insight into selective ligninolysis.</title>
        <authorList>
            <person name="Fernandez-Fueyo E."/>
            <person name="Ruiz-Duenas F.J."/>
            <person name="Ferreira P."/>
            <person name="Floudas D."/>
            <person name="Hibbett D.S."/>
            <person name="Canessa P."/>
            <person name="Larrondo L.F."/>
            <person name="James T.Y."/>
            <person name="Seelenfreund D."/>
            <person name="Lobos S."/>
            <person name="Polanco R."/>
            <person name="Tello M."/>
            <person name="Honda Y."/>
            <person name="Watanabe T."/>
            <person name="Watanabe T."/>
            <person name="Ryu J.S."/>
            <person name="Kubicek C.P."/>
            <person name="Schmoll M."/>
            <person name="Gaskell J."/>
            <person name="Hammel K.E."/>
            <person name="St John F.J."/>
            <person name="Vanden Wymelenberg A."/>
            <person name="Sabat G."/>
            <person name="Splinter BonDurant S."/>
            <person name="Syed K."/>
            <person name="Yadav J.S."/>
            <person name="Doddapaneni H."/>
            <person name="Subramanian V."/>
            <person name="Lavin J.L."/>
            <person name="Oguiza J.A."/>
            <person name="Perez G."/>
            <person name="Pisabarro A.G."/>
            <person name="Ramirez L."/>
            <person name="Santoyo F."/>
            <person name="Master E."/>
            <person name="Coutinho P.M."/>
            <person name="Henrissat B."/>
            <person name="Lombard V."/>
            <person name="Magnuson J.K."/>
            <person name="Kuees U."/>
            <person name="Hori C."/>
            <person name="Igarashi K."/>
            <person name="Samejima M."/>
            <person name="Held B.W."/>
            <person name="Barry K.W."/>
            <person name="LaButti K.M."/>
            <person name="Lapidus A."/>
            <person name="Lindquist E.A."/>
            <person name="Lucas S.M."/>
            <person name="Riley R."/>
            <person name="Salamov A.A."/>
            <person name="Hoffmeister D."/>
            <person name="Schwenk D."/>
            <person name="Hadar Y."/>
            <person name="Yarden O."/>
            <person name="de Vries R.P."/>
            <person name="Wiebenga A."/>
            <person name="Stenlid J."/>
            <person name="Eastwood D."/>
            <person name="Grigoriev I.V."/>
            <person name="Berka R.M."/>
            <person name="Blanchette R.A."/>
            <person name="Kersten P."/>
            <person name="Martinez A.T."/>
            <person name="Vicuna R."/>
            <person name="Cullen D."/>
        </authorList>
    </citation>
    <scope>NUCLEOTIDE SEQUENCE [LARGE SCALE GENOMIC DNA]</scope>
    <source>
        <strain evidence="2 3">B</strain>
    </source>
</reference>
<dbReference type="Proteomes" id="UP000016930">
    <property type="component" value="Unassembled WGS sequence"/>
</dbReference>
<proteinExistence type="predicted"/>
<gene>
    <name evidence="2" type="ORF">CERSUDRAFT_115478</name>
</gene>
<keyword evidence="3" id="KW-1185">Reference proteome</keyword>
<dbReference type="AlphaFoldDB" id="M2RCF4"/>
<dbReference type="HOGENOM" id="CLU_1992360_0_0_1"/>
<accession>M2RCF4</accession>
<evidence type="ECO:0000313" key="2">
    <source>
        <dbReference type="EMBL" id="EMD36461.1"/>
    </source>
</evidence>